<evidence type="ECO:0000256" key="1">
    <source>
        <dbReference type="ARBA" id="ARBA00022485"/>
    </source>
</evidence>
<dbReference type="Pfam" id="PF03460">
    <property type="entry name" value="NIR_SIR_ferr"/>
    <property type="match status" value="1"/>
</dbReference>
<dbReference type="InterPro" id="IPR051329">
    <property type="entry name" value="NIR_SIR_4Fe-4S"/>
</dbReference>
<dbReference type="InterPro" id="IPR045854">
    <property type="entry name" value="NO2/SO3_Rdtase_4Fe4S_sf"/>
</dbReference>
<dbReference type="STRING" id="1121256.SAMN02746089_02050"/>
<dbReference type="InterPro" id="IPR005117">
    <property type="entry name" value="NiRdtase/SiRdtase_haem-b_fer"/>
</dbReference>
<dbReference type="PANTHER" id="PTHR32439">
    <property type="entry name" value="FERREDOXIN--NITRITE REDUCTASE, CHLOROPLASTIC"/>
    <property type="match status" value="1"/>
</dbReference>
<keyword evidence="9" id="KW-1185">Reference proteome</keyword>
<dbReference type="PROSITE" id="PS51379">
    <property type="entry name" value="4FE4S_FER_2"/>
    <property type="match status" value="2"/>
</dbReference>
<keyword evidence="6" id="KW-0411">Iron-sulfur</keyword>
<keyword evidence="2" id="KW-0349">Heme</keyword>
<keyword evidence="3" id="KW-0479">Metal-binding</keyword>
<dbReference type="GO" id="GO:0051539">
    <property type="term" value="F:4 iron, 4 sulfur cluster binding"/>
    <property type="evidence" value="ECO:0007669"/>
    <property type="project" value="UniProtKB-KW"/>
</dbReference>
<dbReference type="InterPro" id="IPR006066">
    <property type="entry name" value="NO2/SO3_Rdtase_FeS/sirohaem_BS"/>
</dbReference>
<dbReference type="PROSITE" id="PS00365">
    <property type="entry name" value="NIR_SIR"/>
    <property type="match status" value="1"/>
</dbReference>
<name>A0A1M5C786_9THEO</name>
<feature type="domain" description="4Fe-4S ferredoxin-type" evidence="7">
    <location>
        <begin position="158"/>
        <end position="187"/>
    </location>
</feature>
<protein>
    <submittedName>
        <fullName evidence="8">Dissimilatory sulfite reductase (Desulfoviridin), alpha and beta subunits</fullName>
    </submittedName>
</protein>
<dbReference type="GO" id="GO:0046872">
    <property type="term" value="F:metal ion binding"/>
    <property type="evidence" value="ECO:0007669"/>
    <property type="project" value="UniProtKB-KW"/>
</dbReference>
<evidence type="ECO:0000256" key="4">
    <source>
        <dbReference type="ARBA" id="ARBA00023002"/>
    </source>
</evidence>
<feature type="domain" description="4Fe-4S ferredoxin-type" evidence="7">
    <location>
        <begin position="188"/>
        <end position="217"/>
    </location>
</feature>
<gene>
    <name evidence="8" type="ORF">SAMN02746089_02050</name>
</gene>
<dbReference type="PROSITE" id="PS00198">
    <property type="entry name" value="4FE4S_FER_1"/>
    <property type="match status" value="1"/>
</dbReference>
<dbReference type="Proteomes" id="UP000184088">
    <property type="component" value="Unassembled WGS sequence"/>
</dbReference>
<organism evidence="8 9">
    <name type="scientific">Caldanaerobius fijiensis DSM 17918</name>
    <dbReference type="NCBI Taxonomy" id="1121256"/>
    <lineage>
        <taxon>Bacteria</taxon>
        <taxon>Bacillati</taxon>
        <taxon>Bacillota</taxon>
        <taxon>Clostridia</taxon>
        <taxon>Thermoanaerobacterales</taxon>
        <taxon>Thermoanaerobacteraceae</taxon>
        <taxon>Caldanaerobius</taxon>
    </lineage>
</organism>
<accession>A0A1M5C786</accession>
<dbReference type="InterPro" id="IPR036136">
    <property type="entry name" value="Nit/Sulf_reduc_fer-like_dom_sf"/>
</dbReference>
<dbReference type="RefSeq" id="WP_234946015.1">
    <property type="nucleotide sequence ID" value="NZ_FQVH01000026.1"/>
</dbReference>
<dbReference type="InterPro" id="IPR017896">
    <property type="entry name" value="4Fe4S_Fe-S-bd"/>
</dbReference>
<dbReference type="GO" id="GO:0020037">
    <property type="term" value="F:heme binding"/>
    <property type="evidence" value="ECO:0007669"/>
    <property type="project" value="InterPro"/>
</dbReference>
<proteinExistence type="predicted"/>
<evidence type="ECO:0000259" key="7">
    <source>
        <dbReference type="PROSITE" id="PS51379"/>
    </source>
</evidence>
<dbReference type="Pfam" id="PF00037">
    <property type="entry name" value="Fer4"/>
    <property type="match status" value="2"/>
</dbReference>
<dbReference type="AlphaFoldDB" id="A0A1M5C786"/>
<dbReference type="GO" id="GO:0016491">
    <property type="term" value="F:oxidoreductase activity"/>
    <property type="evidence" value="ECO:0007669"/>
    <property type="project" value="UniProtKB-KW"/>
</dbReference>
<dbReference type="SUPFAM" id="SSF54862">
    <property type="entry name" value="4Fe-4S ferredoxins"/>
    <property type="match status" value="1"/>
</dbReference>
<keyword evidence="5" id="KW-0408">Iron</keyword>
<dbReference type="EMBL" id="FQVH01000026">
    <property type="protein sequence ID" value="SHF50585.1"/>
    <property type="molecule type" value="Genomic_DNA"/>
</dbReference>
<sequence>MENEELIATLKDGGFIKQKQKDYYSVRIRVVAGNITAEQMRKVSQLAEKYGRGYVTFTVRLGIEIPWVHYTKLQEIKQEIENIGLALAGCGPRVRPIVACKGTVCPYGLIDTQGLAQKLDDEFFPMPGFPHKFKMGISGCPNNCSKPQFNDLGFQGQVEPELDEKLCMGCGLCADVCDSKAIIMNENKIAVRDVNKCIYCGSCIRVCPTDAWKAKKTGVAVFAGGKFGKKPRFGYHVADMVPIENIPDVIKKTMEFYKSEGIKKERLIDTIDRVGLEVYKERVFGNGSED</sequence>
<reference evidence="8 9" key="1">
    <citation type="submission" date="2016-11" db="EMBL/GenBank/DDBJ databases">
        <authorList>
            <person name="Jaros S."/>
            <person name="Januszkiewicz K."/>
            <person name="Wedrychowicz H."/>
        </authorList>
    </citation>
    <scope>NUCLEOTIDE SEQUENCE [LARGE SCALE GENOMIC DNA]</scope>
    <source>
        <strain evidence="8 9">DSM 17918</strain>
    </source>
</reference>
<dbReference type="InterPro" id="IPR006067">
    <property type="entry name" value="NO2/SO3_Rdtase_4Fe4S_dom"/>
</dbReference>
<dbReference type="PANTHER" id="PTHR32439:SF9">
    <property type="entry name" value="BLR3264 PROTEIN"/>
    <property type="match status" value="1"/>
</dbReference>
<evidence type="ECO:0000313" key="9">
    <source>
        <dbReference type="Proteomes" id="UP000184088"/>
    </source>
</evidence>
<dbReference type="InterPro" id="IPR017900">
    <property type="entry name" value="4Fe4S_Fe_S_CS"/>
</dbReference>
<dbReference type="SUPFAM" id="SSF55124">
    <property type="entry name" value="Nitrite/Sulfite reductase N-terminal domain-like"/>
    <property type="match status" value="1"/>
</dbReference>
<keyword evidence="1" id="KW-0004">4Fe-4S</keyword>
<evidence type="ECO:0000256" key="2">
    <source>
        <dbReference type="ARBA" id="ARBA00022617"/>
    </source>
</evidence>
<dbReference type="Pfam" id="PF01077">
    <property type="entry name" value="NIR_SIR"/>
    <property type="match status" value="1"/>
</dbReference>
<dbReference type="Gene3D" id="3.30.70.20">
    <property type="match status" value="1"/>
</dbReference>
<evidence type="ECO:0000256" key="3">
    <source>
        <dbReference type="ARBA" id="ARBA00022723"/>
    </source>
</evidence>
<evidence type="ECO:0000256" key="5">
    <source>
        <dbReference type="ARBA" id="ARBA00023004"/>
    </source>
</evidence>
<evidence type="ECO:0000256" key="6">
    <source>
        <dbReference type="ARBA" id="ARBA00023014"/>
    </source>
</evidence>
<dbReference type="Gene3D" id="3.30.70.3340">
    <property type="match status" value="1"/>
</dbReference>
<keyword evidence="4" id="KW-0560">Oxidoreductase</keyword>
<dbReference type="SUPFAM" id="SSF56014">
    <property type="entry name" value="Nitrite and sulphite reductase 4Fe-4S domain-like"/>
    <property type="match status" value="1"/>
</dbReference>
<dbReference type="Gene3D" id="3.30.413.10">
    <property type="entry name" value="Sulfite Reductase Hemoprotein, domain 1"/>
    <property type="match status" value="1"/>
</dbReference>
<evidence type="ECO:0000313" key="8">
    <source>
        <dbReference type="EMBL" id="SHF50585.1"/>
    </source>
</evidence>